<keyword evidence="15" id="KW-0675">Receptor</keyword>
<dbReference type="PROSITE" id="PS52016">
    <property type="entry name" value="TONB_DEPENDENT_REC_3"/>
    <property type="match status" value="1"/>
</dbReference>
<dbReference type="Pfam" id="PF00593">
    <property type="entry name" value="TonB_dep_Rec_b-barrel"/>
    <property type="match status" value="1"/>
</dbReference>
<evidence type="ECO:0000256" key="6">
    <source>
        <dbReference type="ARBA" id="ARBA00023004"/>
    </source>
</evidence>
<evidence type="ECO:0000256" key="1">
    <source>
        <dbReference type="ARBA" id="ARBA00004571"/>
    </source>
</evidence>
<evidence type="ECO:0000313" key="15">
    <source>
        <dbReference type="EMBL" id="MDR6510977.1"/>
    </source>
</evidence>
<evidence type="ECO:0000259" key="14">
    <source>
        <dbReference type="Pfam" id="PF07715"/>
    </source>
</evidence>
<evidence type="ECO:0000256" key="9">
    <source>
        <dbReference type="ARBA" id="ARBA00023136"/>
    </source>
</evidence>
<evidence type="ECO:0000259" key="13">
    <source>
        <dbReference type="Pfam" id="PF00593"/>
    </source>
</evidence>
<dbReference type="EMBL" id="JAVDRD010000004">
    <property type="protein sequence ID" value="MDR6510977.1"/>
    <property type="molecule type" value="Genomic_DNA"/>
</dbReference>
<dbReference type="Proteomes" id="UP001184150">
    <property type="component" value="Unassembled WGS sequence"/>
</dbReference>
<evidence type="ECO:0000256" key="10">
    <source>
        <dbReference type="ARBA" id="ARBA00023237"/>
    </source>
</evidence>
<keyword evidence="9 11" id="KW-0472">Membrane</keyword>
<keyword evidence="16" id="KW-1185">Reference proteome</keyword>
<evidence type="ECO:0000256" key="4">
    <source>
        <dbReference type="ARBA" id="ARBA00022496"/>
    </source>
</evidence>
<evidence type="ECO:0000256" key="2">
    <source>
        <dbReference type="ARBA" id="ARBA00022448"/>
    </source>
</evidence>
<gene>
    <name evidence="15" type="ORF">J2792_001849</name>
</gene>
<name>A0ABU1MLR0_9SPHN</name>
<dbReference type="Pfam" id="PF07715">
    <property type="entry name" value="Plug"/>
    <property type="match status" value="1"/>
</dbReference>
<organism evidence="15 16">
    <name type="scientific">Novosphingobium capsulatum</name>
    <dbReference type="NCBI Taxonomy" id="13688"/>
    <lineage>
        <taxon>Bacteria</taxon>
        <taxon>Pseudomonadati</taxon>
        <taxon>Pseudomonadota</taxon>
        <taxon>Alphaproteobacteria</taxon>
        <taxon>Sphingomonadales</taxon>
        <taxon>Sphingomonadaceae</taxon>
        <taxon>Novosphingobium</taxon>
    </lineage>
</organism>
<evidence type="ECO:0000256" key="3">
    <source>
        <dbReference type="ARBA" id="ARBA00022452"/>
    </source>
</evidence>
<keyword evidence="6" id="KW-0408">Iron</keyword>
<dbReference type="PANTHER" id="PTHR32552">
    <property type="entry name" value="FERRICHROME IRON RECEPTOR-RELATED"/>
    <property type="match status" value="1"/>
</dbReference>
<keyword evidence="10 11" id="KW-0998">Cell outer membrane</keyword>
<comment type="caution">
    <text evidence="15">The sequence shown here is derived from an EMBL/GenBank/DDBJ whole genome shotgun (WGS) entry which is preliminary data.</text>
</comment>
<comment type="similarity">
    <text evidence="11 12">Belongs to the TonB-dependent receptor family.</text>
</comment>
<keyword evidence="8 12" id="KW-0798">TonB box</keyword>
<evidence type="ECO:0000256" key="8">
    <source>
        <dbReference type="ARBA" id="ARBA00023077"/>
    </source>
</evidence>
<proteinExistence type="inferred from homology"/>
<dbReference type="Gene3D" id="2.40.170.20">
    <property type="entry name" value="TonB-dependent receptor, beta-barrel domain"/>
    <property type="match status" value="1"/>
</dbReference>
<sequence length="770" mass="83709">MVLGYAGSAAAQAAPATTAVAVAPDSNQVGVIVVTAQRRNEDIQKVPVSVQALSGQDLQSIGVKSTEDIAQATPNLMIQSPMGVGNQPLISIRGIGLNDFDSNNAGPNGVYIDDVYISAPSAQSFAIFDLDQVQVLKGPQGTLYGRNTSGGALLFTSKKPTDQLTADVHIEQGNYNTTFVTGAVGGPITDNLSARIAVVYNHSDGFMHNDFYGISANGTNSKAVRAQLLWKPTPNLKILLSSTAGLVNNVPNEYRHIGTLKPGTQSDPAPVVCSVTDAYAGNCVDMFGFGTPSNFYRGQYNRTQYLRNLNLNETARIDYDLGHVTLTSISAFQHNDKYFPEDSDANPANLVEATFGVKTNTYTEELRAAYTSAKFNWVFGLYYLHEDLRQDQPLDLFIDGDLYGGFGIPAGTGNFDGIAQRAYDHSHQKTDSVAAFGQADYTLGNVTFTLGGRLTHERKTFEYDASRQYQSGGRGNFGPLEGFISSDQTQTNTNATWRAAVSYRPTDAILTYASVATGFKSGVFNGSFLSSDPEQALFQLQPVKPERVTAYEIGAKTSWFDRRLIFNVALFYNDYIDEQIFAQVPQTVNTAAGPIEQITQVLANAHKARTEGVEVELTAAPVRGLTFTLAPAWLNAKIISAGLPMFEGATPLDGNRLANAPRFSFSGTASYKIPLDALNGDLNFRWNSSYRSFQYFDSTNDPYITQSGYWIHNLNIVYQNKHGFDIGAYVRNVANKKYAIGAADQTAPFGMITQTVGAPRTYGVQVSFHY</sequence>
<evidence type="ECO:0000256" key="5">
    <source>
        <dbReference type="ARBA" id="ARBA00022692"/>
    </source>
</evidence>
<evidence type="ECO:0000256" key="7">
    <source>
        <dbReference type="ARBA" id="ARBA00023065"/>
    </source>
</evidence>
<dbReference type="InterPro" id="IPR012910">
    <property type="entry name" value="Plug_dom"/>
</dbReference>
<keyword evidence="3 11" id="KW-1134">Transmembrane beta strand</keyword>
<protein>
    <submittedName>
        <fullName evidence="15">Iron complex outermembrane receptor protein</fullName>
    </submittedName>
</protein>
<keyword evidence="2 11" id="KW-0813">Transport</keyword>
<evidence type="ECO:0000256" key="11">
    <source>
        <dbReference type="PROSITE-ProRule" id="PRU01360"/>
    </source>
</evidence>
<accession>A0ABU1MLR0</accession>
<dbReference type="InterPro" id="IPR036942">
    <property type="entry name" value="Beta-barrel_TonB_sf"/>
</dbReference>
<dbReference type="CDD" id="cd01347">
    <property type="entry name" value="ligand_gated_channel"/>
    <property type="match status" value="1"/>
</dbReference>
<feature type="domain" description="TonB-dependent receptor plug" evidence="14">
    <location>
        <begin position="43"/>
        <end position="152"/>
    </location>
</feature>
<dbReference type="InterPro" id="IPR000531">
    <property type="entry name" value="Beta-barrel_TonB"/>
</dbReference>
<dbReference type="InterPro" id="IPR039426">
    <property type="entry name" value="TonB-dep_rcpt-like"/>
</dbReference>
<keyword evidence="7" id="KW-0406">Ion transport</keyword>
<dbReference type="SUPFAM" id="SSF56935">
    <property type="entry name" value="Porins"/>
    <property type="match status" value="1"/>
</dbReference>
<dbReference type="PANTHER" id="PTHR32552:SF81">
    <property type="entry name" value="TONB-DEPENDENT OUTER MEMBRANE RECEPTOR"/>
    <property type="match status" value="1"/>
</dbReference>
<evidence type="ECO:0000256" key="12">
    <source>
        <dbReference type="RuleBase" id="RU003357"/>
    </source>
</evidence>
<evidence type="ECO:0000313" key="16">
    <source>
        <dbReference type="Proteomes" id="UP001184150"/>
    </source>
</evidence>
<comment type="subcellular location">
    <subcellularLocation>
        <location evidence="1 11">Cell outer membrane</location>
        <topology evidence="1 11">Multi-pass membrane protein</topology>
    </subcellularLocation>
</comment>
<reference evidence="15 16" key="1">
    <citation type="submission" date="2023-07" db="EMBL/GenBank/DDBJ databases">
        <title>Sorghum-associated microbial communities from plants grown in Nebraska, USA.</title>
        <authorList>
            <person name="Schachtman D."/>
        </authorList>
    </citation>
    <scope>NUCLEOTIDE SEQUENCE [LARGE SCALE GENOMIC DNA]</scope>
    <source>
        <strain evidence="15 16">DS1027</strain>
    </source>
</reference>
<feature type="domain" description="TonB-dependent receptor-like beta-barrel" evidence="13">
    <location>
        <begin position="294"/>
        <end position="733"/>
    </location>
</feature>
<keyword evidence="5 11" id="KW-0812">Transmembrane</keyword>
<keyword evidence="4" id="KW-0410">Iron transport</keyword>